<name>A0A8J4ELK2_9ACTN</name>
<dbReference type="EMBL" id="BOPO01000057">
    <property type="protein sequence ID" value="GIL28255.1"/>
    <property type="molecule type" value="Genomic_DNA"/>
</dbReference>
<reference evidence="2" key="1">
    <citation type="journal article" date="2021" name="Int. J. Syst. Evol. Microbiol.">
        <title>Actinocatenispora comari sp. nov., an endophytic actinomycete isolated from aerial parts of Comarum salesowianum.</title>
        <authorList>
            <person name="Oyunbileg N."/>
            <person name="Iizaka Y."/>
            <person name="Hamada M."/>
            <person name="Davaapurev B.O."/>
            <person name="Fukumoto A."/>
            <person name="Tsetseg B."/>
            <person name="Kato F."/>
            <person name="Tamura T."/>
            <person name="Batkhuu J."/>
            <person name="Anzai Y."/>
        </authorList>
    </citation>
    <scope>NUCLEOTIDE SEQUENCE [LARGE SCALE GENOMIC DNA]</scope>
    <source>
        <strain evidence="2">NUM-2625</strain>
    </source>
</reference>
<dbReference type="InterPro" id="IPR050055">
    <property type="entry name" value="EF-Tu_GTPase"/>
</dbReference>
<accession>A0A8J4ELK2</accession>
<evidence type="ECO:0000313" key="1">
    <source>
        <dbReference type="EMBL" id="GIL28255.1"/>
    </source>
</evidence>
<dbReference type="PANTHER" id="PTHR43721:SF9">
    <property type="entry name" value="GTP-BINDING PROTEIN 1"/>
    <property type="match status" value="1"/>
</dbReference>
<evidence type="ECO:0000313" key="2">
    <source>
        <dbReference type="Proteomes" id="UP000614996"/>
    </source>
</evidence>
<protein>
    <submittedName>
        <fullName evidence="1">Uncharacterized protein</fullName>
    </submittedName>
</protein>
<dbReference type="AlphaFoldDB" id="A0A8J4ELK2"/>
<comment type="caution">
    <text evidence="1">The sequence shown here is derived from an EMBL/GenBank/DDBJ whole genome shotgun (WGS) entry which is preliminary data.</text>
</comment>
<keyword evidence="2" id="KW-1185">Reference proteome</keyword>
<organism evidence="1 2">
    <name type="scientific">Actinocatenispora comari</name>
    <dbReference type="NCBI Taxonomy" id="2807577"/>
    <lineage>
        <taxon>Bacteria</taxon>
        <taxon>Bacillati</taxon>
        <taxon>Actinomycetota</taxon>
        <taxon>Actinomycetes</taxon>
        <taxon>Micromonosporales</taxon>
        <taxon>Micromonosporaceae</taxon>
        <taxon>Actinocatenispora</taxon>
    </lineage>
</organism>
<dbReference type="Proteomes" id="UP000614996">
    <property type="component" value="Unassembled WGS sequence"/>
</dbReference>
<dbReference type="RefSeq" id="WP_207125982.1">
    <property type="nucleotide sequence ID" value="NZ_BOPO01000057.1"/>
</dbReference>
<dbReference type="PANTHER" id="PTHR43721">
    <property type="entry name" value="ELONGATION FACTOR TU-RELATED"/>
    <property type="match status" value="1"/>
</dbReference>
<sequence>MTLRRNRSGPPAGPFRFVLENAFVVPLRGVVAVGSVAEGTVVLGADAVALLPDGAREVTVRRIEVHRRKAVAAGAGDQAGLYLDGLTAADLPTVPGAGDAVLDGAALAGVVVTSRG</sequence>
<dbReference type="Gene3D" id="2.40.30.10">
    <property type="entry name" value="Translation factors"/>
    <property type="match status" value="1"/>
</dbReference>
<gene>
    <name evidence="1" type="ORF">NUM_35090</name>
</gene>
<proteinExistence type="predicted"/>
<dbReference type="SUPFAM" id="SSF50447">
    <property type="entry name" value="Translation proteins"/>
    <property type="match status" value="1"/>
</dbReference>
<dbReference type="InterPro" id="IPR009000">
    <property type="entry name" value="Transl_B-barrel_sf"/>
</dbReference>
<dbReference type="GO" id="GO:0003746">
    <property type="term" value="F:translation elongation factor activity"/>
    <property type="evidence" value="ECO:0007669"/>
    <property type="project" value="TreeGrafter"/>
</dbReference>